<reference evidence="8" key="1">
    <citation type="journal article" date="2021" name="PeerJ">
        <title>Extensive microbial diversity within the chicken gut microbiome revealed by metagenomics and culture.</title>
        <authorList>
            <person name="Gilroy R."/>
            <person name="Ravi A."/>
            <person name="Getino M."/>
            <person name="Pursley I."/>
            <person name="Horton D.L."/>
            <person name="Alikhan N.F."/>
            <person name="Baker D."/>
            <person name="Gharbi K."/>
            <person name="Hall N."/>
            <person name="Watson M."/>
            <person name="Adriaenssens E.M."/>
            <person name="Foster-Nyarko E."/>
            <person name="Jarju S."/>
            <person name="Secka A."/>
            <person name="Antonio M."/>
            <person name="Oren A."/>
            <person name="Chaudhuri R.R."/>
            <person name="La Ragione R."/>
            <person name="Hildebrand F."/>
            <person name="Pallen M.J."/>
        </authorList>
    </citation>
    <scope>NUCLEOTIDE SEQUENCE</scope>
    <source>
        <strain evidence="8">26628</strain>
    </source>
</reference>
<dbReference type="SUPFAM" id="SSF88659">
    <property type="entry name" value="Sigma3 and sigma4 domains of RNA polymerase sigma factors"/>
    <property type="match status" value="1"/>
</dbReference>
<dbReference type="EMBL" id="DXFD01000093">
    <property type="protein sequence ID" value="HIX47294.1"/>
    <property type="molecule type" value="Genomic_DNA"/>
</dbReference>
<evidence type="ECO:0000259" key="7">
    <source>
        <dbReference type="Pfam" id="PF08281"/>
    </source>
</evidence>
<sequence length="191" mass="21632">MRGGKVDRDNDRGAALYAAYLQGDASALEALVQLYGDALTRFAYCIVRDDALAEDVTADTFAALILRRRPFRAEAKFRTYLFAAARNRAIDLWRRRGRQCSLTGLENVLVGEDGERGLFAAERSRILYAGLQQLPAQYKEALYLRYFAGFTPAEIGRVLKKGAKQVYNLLTRARSSLKQILLREGYVYEYL</sequence>
<feature type="domain" description="RNA polymerase sigma-70 region 2" evidence="6">
    <location>
        <begin position="31"/>
        <end position="98"/>
    </location>
</feature>
<dbReference type="InterPro" id="IPR014284">
    <property type="entry name" value="RNA_pol_sigma-70_dom"/>
</dbReference>
<feature type="domain" description="RNA polymerase sigma factor 70 region 4 type 2" evidence="7">
    <location>
        <begin position="125"/>
        <end position="177"/>
    </location>
</feature>
<dbReference type="InterPro" id="IPR013249">
    <property type="entry name" value="RNA_pol_sigma70_r4_t2"/>
</dbReference>
<dbReference type="PANTHER" id="PTHR43133">
    <property type="entry name" value="RNA POLYMERASE ECF-TYPE SIGMA FACTO"/>
    <property type="match status" value="1"/>
</dbReference>
<evidence type="ECO:0000256" key="1">
    <source>
        <dbReference type="ARBA" id="ARBA00010641"/>
    </source>
</evidence>
<dbReference type="SUPFAM" id="SSF88946">
    <property type="entry name" value="Sigma2 domain of RNA polymerase sigma factors"/>
    <property type="match status" value="1"/>
</dbReference>
<dbReference type="InterPro" id="IPR013324">
    <property type="entry name" value="RNA_pol_sigma_r3/r4-like"/>
</dbReference>
<dbReference type="Proteomes" id="UP000824249">
    <property type="component" value="Unassembled WGS sequence"/>
</dbReference>
<reference evidence="8" key="2">
    <citation type="submission" date="2021-04" db="EMBL/GenBank/DDBJ databases">
        <authorList>
            <person name="Gilroy R."/>
        </authorList>
    </citation>
    <scope>NUCLEOTIDE SEQUENCE</scope>
    <source>
        <strain evidence="8">26628</strain>
    </source>
</reference>
<dbReference type="InterPro" id="IPR036388">
    <property type="entry name" value="WH-like_DNA-bd_sf"/>
</dbReference>
<evidence type="ECO:0000256" key="2">
    <source>
        <dbReference type="ARBA" id="ARBA00023015"/>
    </source>
</evidence>
<dbReference type="InterPro" id="IPR039425">
    <property type="entry name" value="RNA_pol_sigma-70-like"/>
</dbReference>
<dbReference type="GO" id="GO:0006352">
    <property type="term" value="P:DNA-templated transcription initiation"/>
    <property type="evidence" value="ECO:0007669"/>
    <property type="project" value="InterPro"/>
</dbReference>
<dbReference type="Gene3D" id="1.10.10.10">
    <property type="entry name" value="Winged helix-like DNA-binding domain superfamily/Winged helix DNA-binding domain"/>
    <property type="match status" value="1"/>
</dbReference>
<dbReference type="GO" id="GO:0003677">
    <property type="term" value="F:DNA binding"/>
    <property type="evidence" value="ECO:0007669"/>
    <property type="project" value="UniProtKB-KW"/>
</dbReference>
<keyword evidence="2" id="KW-0805">Transcription regulation</keyword>
<evidence type="ECO:0000256" key="4">
    <source>
        <dbReference type="ARBA" id="ARBA00023125"/>
    </source>
</evidence>
<dbReference type="PANTHER" id="PTHR43133:SF8">
    <property type="entry name" value="RNA POLYMERASE SIGMA FACTOR HI_1459-RELATED"/>
    <property type="match status" value="1"/>
</dbReference>
<dbReference type="Gene3D" id="1.10.1740.10">
    <property type="match status" value="1"/>
</dbReference>
<dbReference type="InterPro" id="IPR007627">
    <property type="entry name" value="RNA_pol_sigma70_r2"/>
</dbReference>
<organism evidence="8 9">
    <name type="scientific">Candidatus Borkfalkia faecigallinarum</name>
    <dbReference type="NCBI Taxonomy" id="2838509"/>
    <lineage>
        <taxon>Bacteria</taxon>
        <taxon>Bacillati</taxon>
        <taxon>Bacillota</taxon>
        <taxon>Clostridia</taxon>
        <taxon>Christensenellales</taxon>
        <taxon>Christensenellaceae</taxon>
        <taxon>Candidatus Borkfalkia</taxon>
    </lineage>
</organism>
<accession>A0A9D1VUP0</accession>
<name>A0A9D1VUP0_9FIRM</name>
<evidence type="ECO:0000256" key="5">
    <source>
        <dbReference type="ARBA" id="ARBA00023163"/>
    </source>
</evidence>
<proteinExistence type="inferred from homology"/>
<dbReference type="Pfam" id="PF08281">
    <property type="entry name" value="Sigma70_r4_2"/>
    <property type="match status" value="1"/>
</dbReference>
<dbReference type="NCBIfam" id="TIGR02937">
    <property type="entry name" value="sigma70-ECF"/>
    <property type="match status" value="1"/>
</dbReference>
<dbReference type="AlphaFoldDB" id="A0A9D1VUP0"/>
<dbReference type="Pfam" id="PF04542">
    <property type="entry name" value="Sigma70_r2"/>
    <property type="match status" value="1"/>
</dbReference>
<keyword evidence="4" id="KW-0238">DNA-binding</keyword>
<evidence type="ECO:0000256" key="3">
    <source>
        <dbReference type="ARBA" id="ARBA00023082"/>
    </source>
</evidence>
<dbReference type="GO" id="GO:0016987">
    <property type="term" value="F:sigma factor activity"/>
    <property type="evidence" value="ECO:0007669"/>
    <property type="project" value="UniProtKB-KW"/>
</dbReference>
<evidence type="ECO:0000259" key="6">
    <source>
        <dbReference type="Pfam" id="PF04542"/>
    </source>
</evidence>
<protein>
    <submittedName>
        <fullName evidence="8">RNA polymerase sigma factor</fullName>
    </submittedName>
</protein>
<comment type="similarity">
    <text evidence="1">Belongs to the sigma-70 factor family. ECF subfamily.</text>
</comment>
<comment type="caution">
    <text evidence="8">The sequence shown here is derived from an EMBL/GenBank/DDBJ whole genome shotgun (WGS) entry which is preliminary data.</text>
</comment>
<keyword evidence="3" id="KW-0731">Sigma factor</keyword>
<keyword evidence="5" id="KW-0804">Transcription</keyword>
<evidence type="ECO:0000313" key="9">
    <source>
        <dbReference type="Proteomes" id="UP000824249"/>
    </source>
</evidence>
<gene>
    <name evidence="8" type="ORF">H9737_06375</name>
</gene>
<evidence type="ECO:0000313" key="8">
    <source>
        <dbReference type="EMBL" id="HIX47294.1"/>
    </source>
</evidence>
<dbReference type="InterPro" id="IPR013325">
    <property type="entry name" value="RNA_pol_sigma_r2"/>
</dbReference>